<evidence type="ECO:0000256" key="8">
    <source>
        <dbReference type="ARBA" id="ARBA00022989"/>
    </source>
</evidence>
<dbReference type="Proteomes" id="UP000550729">
    <property type="component" value="Unassembled WGS sequence"/>
</dbReference>
<keyword evidence="6" id="KW-0378">Hydrolase</keyword>
<dbReference type="GO" id="GO:0016787">
    <property type="term" value="F:hydrolase activity"/>
    <property type="evidence" value="ECO:0007669"/>
    <property type="project" value="UniProtKB-KW"/>
</dbReference>
<dbReference type="InterPro" id="IPR007795">
    <property type="entry name" value="T7SS_EccB"/>
</dbReference>
<accession>A0A848KU41</accession>
<evidence type="ECO:0000256" key="5">
    <source>
        <dbReference type="ARBA" id="ARBA00022741"/>
    </source>
</evidence>
<evidence type="ECO:0000256" key="7">
    <source>
        <dbReference type="ARBA" id="ARBA00022840"/>
    </source>
</evidence>
<evidence type="ECO:0000256" key="3">
    <source>
        <dbReference type="ARBA" id="ARBA00022475"/>
    </source>
</evidence>
<organism evidence="11 12">
    <name type="scientific">Gordonia asplenii</name>
    <dbReference type="NCBI Taxonomy" id="2725283"/>
    <lineage>
        <taxon>Bacteria</taxon>
        <taxon>Bacillati</taxon>
        <taxon>Actinomycetota</taxon>
        <taxon>Actinomycetes</taxon>
        <taxon>Mycobacteriales</taxon>
        <taxon>Gordoniaceae</taxon>
        <taxon>Gordonia</taxon>
    </lineage>
</organism>
<sequence>MVRQLTTKAQVNGYRFLLRRQEHALVRRDVRMLHDPMRAERNALLAGVLIGVLLLGGCGIYGLVKPQGTVGDSTILVSKSSGAMYVRLDDRLHPVLNLASARLIVGSAASPKSVSDDVLAKYSRGPLLGIPGAPSSLPAPRGSSQWSVCDSATGRGADSVVESTTLLIGAPTTASEPARIGSGAVVAAADGNYLIFTAREGERTRPVRARIDTASVPILRAIGAEGVPARPMSPALLNSVPRVPDLVVPAIVGSGLPSALGADVPVGSVVRTVDAAGKSSFHVLLSDGVQRISSVVADVLLLAGGSAVADARSPARSVSAAALAGLPVSDALPVNHFPSATPHLVDVTTAPVLCQEWRADTAGTSSTSIRFSHTVPLGTRQRLSVPVGADGSGPGVDAIAAVPGGVEYFRVTGLDADSPRRQGRYLVSDNGIRYRIADAETGSTLGLGDDTEVLAPWPMVSLLAPGPTLSKTDALVAHAGMPPDRSGVPVVTEGS</sequence>
<keyword evidence="12" id="KW-1185">Reference proteome</keyword>
<gene>
    <name evidence="11" type="primary">eccB</name>
    <name evidence="11" type="ORF">HH308_12485</name>
</gene>
<dbReference type="Gene3D" id="3.30.2390.20">
    <property type="entry name" value="Type VII secretion system EccB, repeat 1 domain"/>
    <property type="match status" value="1"/>
</dbReference>
<dbReference type="PANTHER" id="PTHR40765:SF2">
    <property type="entry name" value="ESX-2 SECRETION SYSTEM ATPASE ECCB2"/>
    <property type="match status" value="1"/>
</dbReference>
<comment type="caution">
    <text evidence="11">The sequence shown here is derived from an EMBL/GenBank/DDBJ whole genome shotgun (WGS) entry which is preliminary data.</text>
</comment>
<dbReference type="GO" id="GO:0005524">
    <property type="term" value="F:ATP binding"/>
    <property type="evidence" value="ECO:0007669"/>
    <property type="project" value="UniProtKB-KW"/>
</dbReference>
<dbReference type="Gene3D" id="2.40.50.910">
    <property type="entry name" value="Type VII secretion system EccB, repeat 3 domain"/>
    <property type="match status" value="1"/>
</dbReference>
<name>A0A848KU41_9ACTN</name>
<dbReference type="GO" id="GO:0005886">
    <property type="term" value="C:plasma membrane"/>
    <property type="evidence" value="ECO:0007669"/>
    <property type="project" value="UniProtKB-SubCell"/>
</dbReference>
<dbReference type="RefSeq" id="WP_170194536.1">
    <property type="nucleotide sequence ID" value="NZ_JABBNB010000011.1"/>
</dbReference>
<dbReference type="InterPro" id="IPR044857">
    <property type="entry name" value="T7SS_EccB_R1"/>
</dbReference>
<dbReference type="PANTHER" id="PTHR40765">
    <property type="entry name" value="ESX-2 SECRETION SYSTEM ATPASE ECCB2"/>
    <property type="match status" value="1"/>
</dbReference>
<feature type="transmembrane region" description="Helical" evidence="10">
    <location>
        <begin position="43"/>
        <end position="64"/>
    </location>
</feature>
<dbReference type="Pfam" id="PF05108">
    <property type="entry name" value="T7SS_ESX1_EccB"/>
    <property type="match status" value="1"/>
</dbReference>
<dbReference type="GO" id="GO:0005576">
    <property type="term" value="C:extracellular region"/>
    <property type="evidence" value="ECO:0007669"/>
    <property type="project" value="TreeGrafter"/>
</dbReference>
<evidence type="ECO:0000256" key="1">
    <source>
        <dbReference type="ARBA" id="ARBA00004162"/>
    </source>
</evidence>
<dbReference type="EMBL" id="JABBNB010000011">
    <property type="protein sequence ID" value="NMO02030.1"/>
    <property type="molecule type" value="Genomic_DNA"/>
</dbReference>
<keyword evidence="7" id="KW-0067">ATP-binding</keyword>
<evidence type="ECO:0000313" key="12">
    <source>
        <dbReference type="Proteomes" id="UP000550729"/>
    </source>
</evidence>
<evidence type="ECO:0000256" key="10">
    <source>
        <dbReference type="SAM" id="Phobius"/>
    </source>
</evidence>
<keyword evidence="5" id="KW-0547">Nucleotide-binding</keyword>
<comment type="subcellular location">
    <subcellularLocation>
        <location evidence="1">Cell membrane</location>
        <topology evidence="1">Single-pass membrane protein</topology>
    </subcellularLocation>
</comment>
<keyword evidence="8 10" id="KW-1133">Transmembrane helix</keyword>
<dbReference type="AlphaFoldDB" id="A0A848KU41"/>
<evidence type="ECO:0000256" key="6">
    <source>
        <dbReference type="ARBA" id="ARBA00022801"/>
    </source>
</evidence>
<dbReference type="InterPro" id="IPR042485">
    <property type="entry name" value="T7SS_EccB_R3"/>
</dbReference>
<keyword evidence="4 10" id="KW-0812">Transmembrane</keyword>
<evidence type="ECO:0000256" key="2">
    <source>
        <dbReference type="ARBA" id="ARBA00008149"/>
    </source>
</evidence>
<keyword evidence="3" id="KW-1003">Cell membrane</keyword>
<evidence type="ECO:0000313" key="11">
    <source>
        <dbReference type="EMBL" id="NMO02030.1"/>
    </source>
</evidence>
<reference evidence="11 12" key="1">
    <citation type="submission" date="2020-04" db="EMBL/GenBank/DDBJ databases">
        <title>Gordonia sp. nov. TBRC 11910.</title>
        <authorList>
            <person name="Suriyachadkun C."/>
        </authorList>
    </citation>
    <scope>NUCLEOTIDE SEQUENCE [LARGE SCALE GENOMIC DNA]</scope>
    <source>
        <strain evidence="11 12">TBRC 11910</strain>
    </source>
</reference>
<comment type="similarity">
    <text evidence="2">Belongs to the EccB family.</text>
</comment>
<protein>
    <submittedName>
        <fullName evidence="11">Type VII secretion protein EccB</fullName>
    </submittedName>
</protein>
<keyword evidence="9 10" id="KW-0472">Membrane</keyword>
<evidence type="ECO:0000256" key="4">
    <source>
        <dbReference type="ARBA" id="ARBA00022692"/>
    </source>
</evidence>
<dbReference type="NCBIfam" id="TIGR03919">
    <property type="entry name" value="T7SS_EccB"/>
    <property type="match status" value="1"/>
</dbReference>
<proteinExistence type="inferred from homology"/>
<evidence type="ECO:0000256" key="9">
    <source>
        <dbReference type="ARBA" id="ARBA00023136"/>
    </source>
</evidence>